<reference evidence="1 2" key="1">
    <citation type="submission" date="2017-12" db="EMBL/GenBank/DDBJ databases">
        <title>Phylogenetic diversity of female urinary microbiome.</title>
        <authorList>
            <person name="Thomas-White K."/>
            <person name="Wolfe A.J."/>
        </authorList>
    </citation>
    <scope>NUCLEOTIDE SEQUENCE [LARGE SCALE GENOMIC DNA]</scope>
    <source>
        <strain evidence="1 2">UMB1298</strain>
    </source>
</reference>
<gene>
    <name evidence="1" type="ORF">CYJ76_02040</name>
</gene>
<dbReference type="Proteomes" id="UP000234206">
    <property type="component" value="Unassembled WGS sequence"/>
</dbReference>
<sequence length="109" mass="12203">MRSRQESGIATDLPRLAEACWPFHQAVIDGLGTRTVVCFGSTVAARCRHMLGAHDEWGTFREDNRRGWTSRVHRSPSGVDVIQVTHPGRADWCNPACDPSPLVKRSLHR</sequence>
<dbReference type="EMBL" id="PKIZ01000002">
    <property type="protein sequence ID" value="PKZ42663.1"/>
    <property type="molecule type" value="Genomic_DNA"/>
</dbReference>
<name>A0A2I1PDE9_9MICO</name>
<evidence type="ECO:0000313" key="2">
    <source>
        <dbReference type="Proteomes" id="UP000234206"/>
    </source>
</evidence>
<evidence type="ECO:0000313" key="1">
    <source>
        <dbReference type="EMBL" id="PKZ42663.1"/>
    </source>
</evidence>
<protein>
    <recommendedName>
        <fullName evidence="3">Uracil-DNA glycosylase-like domain-containing protein</fullName>
    </recommendedName>
</protein>
<accession>A0A2I1PDE9</accession>
<organism evidence="1 2">
    <name type="scientific">Kytococcus schroeteri</name>
    <dbReference type="NCBI Taxonomy" id="138300"/>
    <lineage>
        <taxon>Bacteria</taxon>
        <taxon>Bacillati</taxon>
        <taxon>Actinomycetota</taxon>
        <taxon>Actinomycetes</taxon>
        <taxon>Micrococcales</taxon>
        <taxon>Kytococcaceae</taxon>
        <taxon>Kytococcus</taxon>
    </lineage>
</organism>
<comment type="caution">
    <text evidence="1">The sequence shown here is derived from an EMBL/GenBank/DDBJ whole genome shotgun (WGS) entry which is preliminary data.</text>
</comment>
<dbReference type="RefSeq" id="WP_101849093.1">
    <property type="nucleotide sequence ID" value="NZ_PKIZ01000002.1"/>
</dbReference>
<dbReference type="AlphaFoldDB" id="A0A2I1PDE9"/>
<keyword evidence="2" id="KW-1185">Reference proteome</keyword>
<proteinExistence type="predicted"/>
<evidence type="ECO:0008006" key="3">
    <source>
        <dbReference type="Google" id="ProtNLM"/>
    </source>
</evidence>